<evidence type="ECO:0000256" key="8">
    <source>
        <dbReference type="ARBA" id="ARBA00022729"/>
    </source>
</evidence>
<evidence type="ECO:0000256" key="17">
    <source>
        <dbReference type="SAM" id="Phobius"/>
    </source>
</evidence>
<keyword evidence="7" id="KW-0479">Metal-binding</keyword>
<keyword evidence="5" id="KW-0808">Transferase</keyword>
<proteinExistence type="inferred from homology"/>
<evidence type="ECO:0000313" key="21">
    <source>
        <dbReference type="Proteomes" id="UP001154282"/>
    </source>
</evidence>
<feature type="region of interest" description="Disordered" evidence="16">
    <location>
        <begin position="259"/>
        <end position="288"/>
    </location>
</feature>
<dbReference type="Pfam" id="PF13639">
    <property type="entry name" value="zf-RING_2"/>
    <property type="match status" value="1"/>
</dbReference>
<feature type="domain" description="RING-type" evidence="19">
    <location>
        <begin position="148"/>
        <end position="190"/>
    </location>
</feature>
<comment type="similarity">
    <text evidence="14">Belongs to the RING-type zinc finger family. ATL subfamily.</text>
</comment>
<keyword evidence="8 18" id="KW-0732">Signal</keyword>
<evidence type="ECO:0000256" key="2">
    <source>
        <dbReference type="ARBA" id="ARBA00004167"/>
    </source>
</evidence>
<evidence type="ECO:0000313" key="20">
    <source>
        <dbReference type="EMBL" id="CAI0549319.1"/>
    </source>
</evidence>
<keyword evidence="9 15" id="KW-0863">Zinc-finger</keyword>
<keyword evidence="21" id="KW-1185">Reference proteome</keyword>
<evidence type="ECO:0000256" key="16">
    <source>
        <dbReference type="SAM" id="MobiDB-lite"/>
    </source>
</evidence>
<name>A0AAV0QVY2_9ROSI</name>
<feature type="chain" id="PRO_5043347998" description="RING-type E3 ubiquitin transferase" evidence="18">
    <location>
        <begin position="23"/>
        <end position="437"/>
    </location>
</feature>
<dbReference type="InterPro" id="IPR001841">
    <property type="entry name" value="Znf_RING"/>
</dbReference>
<evidence type="ECO:0000256" key="18">
    <source>
        <dbReference type="SAM" id="SignalP"/>
    </source>
</evidence>
<keyword evidence="12 17" id="KW-1133">Transmembrane helix</keyword>
<protein>
    <recommendedName>
        <fullName evidence="4">RING-type E3 ubiquitin transferase</fullName>
        <ecNumber evidence="4">2.3.2.27</ecNumber>
    </recommendedName>
</protein>
<dbReference type="GO" id="GO:0016020">
    <property type="term" value="C:membrane"/>
    <property type="evidence" value="ECO:0007669"/>
    <property type="project" value="UniProtKB-SubCell"/>
</dbReference>
<evidence type="ECO:0000256" key="10">
    <source>
        <dbReference type="ARBA" id="ARBA00022786"/>
    </source>
</evidence>
<dbReference type="SMART" id="SM00184">
    <property type="entry name" value="RING"/>
    <property type="match status" value="1"/>
</dbReference>
<evidence type="ECO:0000256" key="9">
    <source>
        <dbReference type="ARBA" id="ARBA00022771"/>
    </source>
</evidence>
<evidence type="ECO:0000256" key="5">
    <source>
        <dbReference type="ARBA" id="ARBA00022679"/>
    </source>
</evidence>
<keyword evidence="13 17" id="KW-0472">Membrane</keyword>
<dbReference type="PANTHER" id="PTHR46539">
    <property type="entry name" value="E3 UBIQUITIN-PROTEIN LIGASE ATL42"/>
    <property type="match status" value="1"/>
</dbReference>
<evidence type="ECO:0000256" key="7">
    <source>
        <dbReference type="ARBA" id="ARBA00022723"/>
    </source>
</evidence>
<feature type="region of interest" description="Disordered" evidence="16">
    <location>
        <begin position="208"/>
        <end position="245"/>
    </location>
</feature>
<dbReference type="PROSITE" id="PS50089">
    <property type="entry name" value="ZF_RING_2"/>
    <property type="match status" value="1"/>
</dbReference>
<keyword evidence="6 17" id="KW-0812">Transmembrane</keyword>
<feature type="compositionally biased region" description="Polar residues" evidence="16">
    <location>
        <begin position="259"/>
        <end position="270"/>
    </location>
</feature>
<evidence type="ECO:0000256" key="4">
    <source>
        <dbReference type="ARBA" id="ARBA00012483"/>
    </source>
</evidence>
<evidence type="ECO:0000256" key="1">
    <source>
        <dbReference type="ARBA" id="ARBA00000900"/>
    </source>
</evidence>
<reference evidence="20" key="1">
    <citation type="submission" date="2022-08" db="EMBL/GenBank/DDBJ databases">
        <authorList>
            <person name="Gutierrez-Valencia J."/>
        </authorList>
    </citation>
    <scope>NUCLEOTIDE SEQUENCE</scope>
</reference>
<sequence length="437" mass="48059">MIHRRTPFLLLLLYSSIFPISAADTSKLPAPNPPPSNRFGDIALTDYLSSPSNFPALLNSGDTPALRPSLALIVGISTTVLFITFLLLLYAKHCKRPPNTINASNNQANVDAGGGLVRKNSGVDRSVIESLPLFHFSSLRGNKDGLECAVCLSRFNNTEVLRLIPKCRHAFHADCVDTWLGVHSTCPLCRHRIHPEDVLIAIEDCGDDDELEEGEPPMAPHEVRNNALSESPGTPTGDALEEPRHPDMTDIEIGRCESSSINTSVSASEQGSRRLPGRHSSAGERPTGTRTRFLSHVFSSNRKGAFSQSSTPSIRNSITGLEKKKRGSAYLGVVAVGCFDCYQRKDAFLLTQQQLGDRLGSPSGSVSIADRTRLEHQIIVSDGRKIQAHRWSDVHASDRLYLRSEMIISCSREVHSERIRRPQLPPRLPPPWRLSTA</sequence>
<feature type="signal peptide" evidence="18">
    <location>
        <begin position="1"/>
        <end position="22"/>
    </location>
</feature>
<gene>
    <name evidence="20" type="ORF">LITE_LOCUS45093</name>
</gene>
<comment type="caution">
    <text evidence="20">The sequence shown here is derived from an EMBL/GenBank/DDBJ whole genome shotgun (WGS) entry which is preliminary data.</text>
</comment>
<keyword evidence="10" id="KW-0833">Ubl conjugation pathway</keyword>
<evidence type="ECO:0000256" key="11">
    <source>
        <dbReference type="ARBA" id="ARBA00022833"/>
    </source>
</evidence>
<dbReference type="FunFam" id="3.30.40.10:FF:000285">
    <property type="entry name" value="RING-H2 finger protein ATL43"/>
    <property type="match status" value="1"/>
</dbReference>
<accession>A0AAV0QVY2</accession>
<dbReference type="CDD" id="cd16461">
    <property type="entry name" value="RING-H2_EL5-like"/>
    <property type="match status" value="1"/>
</dbReference>
<dbReference type="SUPFAM" id="SSF57850">
    <property type="entry name" value="RING/U-box"/>
    <property type="match status" value="1"/>
</dbReference>
<dbReference type="Proteomes" id="UP001154282">
    <property type="component" value="Unassembled WGS sequence"/>
</dbReference>
<dbReference type="PANTHER" id="PTHR46539:SF2">
    <property type="entry name" value="RING-H2 FINGER PROTEIN ATL43"/>
    <property type="match status" value="1"/>
</dbReference>
<comment type="catalytic activity">
    <reaction evidence="1">
        <text>S-ubiquitinyl-[E2 ubiquitin-conjugating enzyme]-L-cysteine + [acceptor protein]-L-lysine = [E2 ubiquitin-conjugating enzyme]-L-cysteine + N(6)-ubiquitinyl-[acceptor protein]-L-lysine.</text>
        <dbReference type="EC" id="2.3.2.27"/>
    </reaction>
</comment>
<comment type="subcellular location">
    <subcellularLocation>
        <location evidence="2">Membrane</location>
        <topology evidence="2">Single-pass membrane protein</topology>
    </subcellularLocation>
</comment>
<comment type="pathway">
    <text evidence="3">Protein modification; protein ubiquitination.</text>
</comment>
<evidence type="ECO:0000256" key="12">
    <source>
        <dbReference type="ARBA" id="ARBA00022989"/>
    </source>
</evidence>
<dbReference type="EMBL" id="CAMGYJ010000010">
    <property type="protein sequence ID" value="CAI0549319.1"/>
    <property type="molecule type" value="Genomic_DNA"/>
</dbReference>
<dbReference type="Gene3D" id="3.30.40.10">
    <property type="entry name" value="Zinc/RING finger domain, C3HC4 (zinc finger)"/>
    <property type="match status" value="1"/>
</dbReference>
<dbReference type="GO" id="GO:0061630">
    <property type="term" value="F:ubiquitin protein ligase activity"/>
    <property type="evidence" value="ECO:0007669"/>
    <property type="project" value="UniProtKB-EC"/>
</dbReference>
<evidence type="ECO:0000256" key="13">
    <source>
        <dbReference type="ARBA" id="ARBA00023136"/>
    </source>
</evidence>
<evidence type="ECO:0000256" key="6">
    <source>
        <dbReference type="ARBA" id="ARBA00022692"/>
    </source>
</evidence>
<evidence type="ECO:0000256" key="15">
    <source>
        <dbReference type="PROSITE-ProRule" id="PRU00175"/>
    </source>
</evidence>
<dbReference type="EC" id="2.3.2.27" evidence="4"/>
<dbReference type="GO" id="GO:0008270">
    <property type="term" value="F:zinc ion binding"/>
    <property type="evidence" value="ECO:0007669"/>
    <property type="project" value="UniProtKB-KW"/>
</dbReference>
<evidence type="ECO:0000256" key="3">
    <source>
        <dbReference type="ARBA" id="ARBA00004906"/>
    </source>
</evidence>
<dbReference type="InterPro" id="IPR013083">
    <property type="entry name" value="Znf_RING/FYVE/PHD"/>
</dbReference>
<evidence type="ECO:0000256" key="14">
    <source>
        <dbReference type="ARBA" id="ARBA00024209"/>
    </source>
</evidence>
<evidence type="ECO:0000259" key="19">
    <source>
        <dbReference type="PROSITE" id="PS50089"/>
    </source>
</evidence>
<keyword evidence="11" id="KW-0862">Zinc</keyword>
<organism evidence="20 21">
    <name type="scientific">Linum tenue</name>
    <dbReference type="NCBI Taxonomy" id="586396"/>
    <lineage>
        <taxon>Eukaryota</taxon>
        <taxon>Viridiplantae</taxon>
        <taxon>Streptophyta</taxon>
        <taxon>Embryophyta</taxon>
        <taxon>Tracheophyta</taxon>
        <taxon>Spermatophyta</taxon>
        <taxon>Magnoliopsida</taxon>
        <taxon>eudicotyledons</taxon>
        <taxon>Gunneridae</taxon>
        <taxon>Pentapetalae</taxon>
        <taxon>rosids</taxon>
        <taxon>fabids</taxon>
        <taxon>Malpighiales</taxon>
        <taxon>Linaceae</taxon>
        <taxon>Linum</taxon>
    </lineage>
</organism>
<dbReference type="AlphaFoldDB" id="A0AAV0QVY2"/>
<feature type="transmembrane region" description="Helical" evidence="17">
    <location>
        <begin position="70"/>
        <end position="91"/>
    </location>
</feature>